<dbReference type="Pfam" id="PF00582">
    <property type="entry name" value="Usp"/>
    <property type="match status" value="2"/>
</dbReference>
<name>A0A562U4B7_9SPHI</name>
<dbReference type="RefSeq" id="WP_144911973.1">
    <property type="nucleotide sequence ID" value="NZ_VLLI01000005.1"/>
</dbReference>
<dbReference type="OrthoDB" id="9788959at2"/>
<dbReference type="InterPro" id="IPR006016">
    <property type="entry name" value="UspA"/>
</dbReference>
<proteinExistence type="inferred from homology"/>
<feature type="domain" description="UspA" evidence="3">
    <location>
        <begin position="162"/>
        <end position="287"/>
    </location>
</feature>
<dbReference type="PANTHER" id="PTHR46268">
    <property type="entry name" value="STRESS RESPONSE PROTEIN NHAX"/>
    <property type="match status" value="1"/>
</dbReference>
<keyword evidence="5" id="KW-1185">Reference proteome</keyword>
<accession>A0A562U4B7</accession>
<sequence>MKNILVPTDFSPAANCAARYALHLAAFLKADLTLCNAMLIPVNAIAAAQVAWPLETYDEIKKEVTEQLQQETEKLKHLLIERTDFFPNEFRPDISYTSEVGEVTDVIQDVMDKYYISLLVMGMSGKSGLERFFMGSPSHEVIEKGNFPVLLIPPSYTFQPVKKIAFATNFDRGDVNVLHTLACFAKTLDAEIEVCHISDNKFEETEGKYLADVFVMEICNKVNYPKIHYNHIKSRQVNQGLNWLHEHAGVDMLVMVHRPHSFLANMFLSSHTQKLAQHVSLPLLVFPPEYGAAI</sequence>
<dbReference type="PRINTS" id="PR01438">
    <property type="entry name" value="UNVRSLSTRESS"/>
</dbReference>
<evidence type="ECO:0000259" key="3">
    <source>
        <dbReference type="Pfam" id="PF00582"/>
    </source>
</evidence>
<gene>
    <name evidence="4" type="ORF">JN11_01919</name>
</gene>
<dbReference type="SUPFAM" id="SSF52402">
    <property type="entry name" value="Adenine nucleotide alpha hydrolases-like"/>
    <property type="match status" value="2"/>
</dbReference>
<dbReference type="InterPro" id="IPR006015">
    <property type="entry name" value="Universal_stress_UspA"/>
</dbReference>
<keyword evidence="2" id="KW-0175">Coiled coil</keyword>
<protein>
    <submittedName>
        <fullName evidence="4">Nucleotide-binding universal stress UspA family protein</fullName>
    </submittedName>
</protein>
<evidence type="ECO:0000256" key="1">
    <source>
        <dbReference type="ARBA" id="ARBA00008791"/>
    </source>
</evidence>
<dbReference type="AlphaFoldDB" id="A0A562U4B7"/>
<organism evidence="4 5">
    <name type="scientific">Mucilaginibacter frigoritolerans</name>
    <dbReference type="NCBI Taxonomy" id="652788"/>
    <lineage>
        <taxon>Bacteria</taxon>
        <taxon>Pseudomonadati</taxon>
        <taxon>Bacteroidota</taxon>
        <taxon>Sphingobacteriia</taxon>
        <taxon>Sphingobacteriales</taxon>
        <taxon>Sphingobacteriaceae</taxon>
        <taxon>Mucilaginibacter</taxon>
    </lineage>
</organism>
<comment type="caution">
    <text evidence="4">The sequence shown here is derived from an EMBL/GenBank/DDBJ whole genome shotgun (WGS) entry which is preliminary data.</text>
</comment>
<evidence type="ECO:0000313" key="5">
    <source>
        <dbReference type="Proteomes" id="UP000317010"/>
    </source>
</evidence>
<dbReference type="InterPro" id="IPR014729">
    <property type="entry name" value="Rossmann-like_a/b/a_fold"/>
</dbReference>
<reference evidence="4 5" key="1">
    <citation type="submission" date="2019-07" db="EMBL/GenBank/DDBJ databases">
        <title>Genomic Encyclopedia of Archaeal and Bacterial Type Strains, Phase II (KMG-II): from individual species to whole genera.</title>
        <authorList>
            <person name="Goeker M."/>
        </authorList>
    </citation>
    <scope>NUCLEOTIDE SEQUENCE [LARGE SCALE GENOMIC DNA]</scope>
    <source>
        <strain evidence="4 5">ATCC BAA-1854</strain>
    </source>
</reference>
<dbReference type="Proteomes" id="UP000317010">
    <property type="component" value="Unassembled WGS sequence"/>
</dbReference>
<feature type="coiled-coil region" evidence="2">
    <location>
        <begin position="54"/>
        <end position="81"/>
    </location>
</feature>
<dbReference type="CDD" id="cd00293">
    <property type="entry name" value="USP-like"/>
    <property type="match status" value="1"/>
</dbReference>
<dbReference type="Gene3D" id="3.40.50.620">
    <property type="entry name" value="HUPs"/>
    <property type="match status" value="2"/>
</dbReference>
<comment type="similarity">
    <text evidence="1">Belongs to the universal stress protein A family.</text>
</comment>
<evidence type="ECO:0000313" key="4">
    <source>
        <dbReference type="EMBL" id="TWJ00663.1"/>
    </source>
</evidence>
<evidence type="ECO:0000256" key="2">
    <source>
        <dbReference type="SAM" id="Coils"/>
    </source>
</evidence>
<feature type="domain" description="UspA" evidence="3">
    <location>
        <begin position="1"/>
        <end position="153"/>
    </location>
</feature>
<dbReference type="PANTHER" id="PTHR46268:SF6">
    <property type="entry name" value="UNIVERSAL STRESS PROTEIN UP12"/>
    <property type="match status" value="1"/>
</dbReference>
<dbReference type="EMBL" id="VLLI01000005">
    <property type="protein sequence ID" value="TWJ00663.1"/>
    <property type="molecule type" value="Genomic_DNA"/>
</dbReference>